<keyword evidence="4" id="KW-0486">Methionine biosynthesis</keyword>
<dbReference type="SUPFAM" id="SSF52317">
    <property type="entry name" value="Class I glutamine amidotransferase-like"/>
    <property type="match status" value="1"/>
</dbReference>
<comment type="subcellular location">
    <subcellularLocation>
        <location evidence="4">Cytoplasm</location>
    </subcellularLocation>
</comment>
<feature type="binding site" evidence="4">
    <location>
        <position position="242"/>
    </location>
    <ligand>
        <name>substrate</name>
    </ligand>
</feature>
<dbReference type="Proteomes" id="UP000030001">
    <property type="component" value="Unassembled WGS sequence"/>
</dbReference>
<organism evidence="6 7">
    <name type="scientific">Limosilactobacillus mucosae</name>
    <name type="common">Lactobacillus mucosae</name>
    <dbReference type="NCBI Taxonomy" id="97478"/>
    <lineage>
        <taxon>Bacteria</taxon>
        <taxon>Bacillati</taxon>
        <taxon>Bacillota</taxon>
        <taxon>Bacilli</taxon>
        <taxon>Lactobacillales</taxon>
        <taxon>Lactobacillaceae</taxon>
        <taxon>Limosilactobacillus</taxon>
    </lineage>
</organism>
<evidence type="ECO:0000256" key="2">
    <source>
        <dbReference type="ARBA" id="ARBA00022679"/>
    </source>
</evidence>
<dbReference type="PANTHER" id="PTHR20919:SF0">
    <property type="entry name" value="HOMOSERINE O-SUCCINYLTRANSFERASE"/>
    <property type="match status" value="1"/>
</dbReference>
<feature type="active site" description="Proton acceptor" evidence="4">
    <location>
        <position position="228"/>
    </location>
</feature>
<evidence type="ECO:0000256" key="3">
    <source>
        <dbReference type="ARBA" id="ARBA00023315"/>
    </source>
</evidence>
<keyword evidence="1 4" id="KW-0028">Amino-acid biosynthesis</keyword>
<comment type="catalytic activity">
    <reaction evidence="4">
        <text>L-homoserine + acetyl-CoA = O-acetyl-L-homoserine + CoA</text>
        <dbReference type="Rhea" id="RHEA:13701"/>
        <dbReference type="ChEBI" id="CHEBI:57287"/>
        <dbReference type="ChEBI" id="CHEBI:57288"/>
        <dbReference type="ChEBI" id="CHEBI:57476"/>
        <dbReference type="ChEBI" id="CHEBI:57716"/>
        <dbReference type="EC" id="2.3.1.31"/>
    </reaction>
</comment>
<evidence type="ECO:0000256" key="5">
    <source>
        <dbReference type="PIRSR" id="PIRSR000450-1"/>
    </source>
</evidence>
<comment type="function">
    <text evidence="4">Transfers an acetyl group from acetyl-CoA to L-homoserine, forming acetyl-L-homoserine.</text>
</comment>
<dbReference type="UniPathway" id="UPA00051">
    <property type="reaction ID" value="UER00074"/>
</dbReference>
<dbReference type="GO" id="GO:0008899">
    <property type="term" value="F:homoserine O-succinyltransferase activity"/>
    <property type="evidence" value="ECO:0007669"/>
    <property type="project" value="UniProtKB-UniRule"/>
</dbReference>
<dbReference type="PANTHER" id="PTHR20919">
    <property type="entry name" value="HOMOSERINE O-SUCCINYLTRANSFERASE"/>
    <property type="match status" value="1"/>
</dbReference>
<gene>
    <name evidence="4" type="primary">metAA</name>
    <name evidence="6" type="ORF">LX03_10705</name>
</gene>
<reference evidence="6 7" key="1">
    <citation type="submission" date="2014-09" db="EMBL/GenBank/DDBJ databases">
        <title>Lactobacillus mucosae CRL573 Genome Sequencing.</title>
        <authorList>
            <person name="Bleckwedel J."/>
            <person name="Teran L.C."/>
            <person name="Bonacina J."/>
            <person name="Saavedra L."/>
            <person name="Mozzi F.B."/>
            <person name="Raya R.R."/>
        </authorList>
    </citation>
    <scope>NUCLEOTIDE SEQUENCE [LARGE SCALE GENOMIC DNA]</scope>
    <source>
        <strain evidence="6 7">CRL573</strain>
    </source>
</reference>
<evidence type="ECO:0000256" key="4">
    <source>
        <dbReference type="HAMAP-Rule" id="MF_00295"/>
    </source>
</evidence>
<feature type="site" description="Important for acyl-CoA specificity" evidence="4">
    <location>
        <position position="107"/>
    </location>
</feature>
<sequence>MFLRRNHHAVNARNGLLKLTSRWNNEAVLNPKEILILNLMPTKEATEWQFLQRLHETGIDCTVTFLYPATHRFRHAGGERIKQHYVCLDQIRQRCFDGLIITGAPVECLPFEAVDYWDEFKQIVEWAHDHVKSIIYECWAAQAGLWNDFGLPKQKMSHKLFGVYQGTASCDSALLKDLNTIKIPQSRHTKVELPKQLPAGLKILAANQTIDPLIYQADEGHSIYITGHPEYSADTLDNEYQRDQQKGLAIQPPKNYYVDQNHLDIDYSWRQPGIQLYRNWLNSLAG</sequence>
<protein>
    <recommendedName>
        <fullName evidence="4">Homoserine O-acetyltransferase</fullName>
        <shortName evidence="4">HAT</shortName>
        <ecNumber evidence="4">2.3.1.31</ecNumber>
    </recommendedName>
    <alternativeName>
        <fullName evidence="4">Homoserine transacetylase</fullName>
        <shortName evidence="4">HTA</shortName>
    </alternativeName>
</protein>
<proteinExistence type="inferred from homology"/>
<evidence type="ECO:0000256" key="1">
    <source>
        <dbReference type="ARBA" id="ARBA00022605"/>
    </source>
</evidence>
<dbReference type="GO" id="GO:0009086">
    <property type="term" value="P:methionine biosynthetic process"/>
    <property type="evidence" value="ECO:0007669"/>
    <property type="project" value="UniProtKB-UniRule"/>
</dbReference>
<dbReference type="GO" id="GO:0004414">
    <property type="term" value="F:homoserine O-acetyltransferase activity"/>
    <property type="evidence" value="ECO:0007669"/>
    <property type="project" value="UniProtKB-EC"/>
</dbReference>
<comment type="pathway">
    <text evidence="4">Amino-acid biosynthesis; L-methionine biosynthesis via de novo pathway; O-acetyl-L-homoserine from L-homoserine: step 1/1.</text>
</comment>
<accession>A0A099Y9P1</accession>
<dbReference type="Pfam" id="PF04204">
    <property type="entry name" value="HTS"/>
    <property type="match status" value="1"/>
</dbReference>
<dbReference type="EMBL" id="JROC01000038">
    <property type="protein sequence ID" value="KGL66096.1"/>
    <property type="molecule type" value="Genomic_DNA"/>
</dbReference>
<dbReference type="Gene3D" id="3.40.50.880">
    <property type="match status" value="1"/>
</dbReference>
<dbReference type="InterPro" id="IPR029062">
    <property type="entry name" value="Class_I_gatase-like"/>
</dbReference>
<keyword evidence="3 4" id="KW-0012">Acyltransferase</keyword>
<feature type="binding site" evidence="4">
    <location>
        <position position="159"/>
    </location>
    <ligand>
        <name>substrate</name>
    </ligand>
</feature>
<name>A0A099Y9P1_LIMMU</name>
<feature type="site" description="Important for substrate specificity" evidence="4">
    <location>
        <position position="186"/>
    </location>
</feature>
<evidence type="ECO:0000313" key="7">
    <source>
        <dbReference type="Proteomes" id="UP000030001"/>
    </source>
</evidence>
<comment type="caution">
    <text evidence="4">Lacks conserved residue(s) required for the propagation of feature annotation.</text>
</comment>
<dbReference type="HAMAP" id="MF_00295">
    <property type="entry name" value="MetA_acyltransf"/>
    <property type="match status" value="1"/>
</dbReference>
<evidence type="ECO:0000313" key="6">
    <source>
        <dbReference type="EMBL" id="KGL66096.1"/>
    </source>
</evidence>
<feature type="active site" evidence="4">
    <location>
        <position position="230"/>
    </location>
</feature>
<dbReference type="GO" id="GO:0005737">
    <property type="term" value="C:cytoplasm"/>
    <property type="evidence" value="ECO:0007669"/>
    <property type="project" value="UniProtKB-SubCell"/>
</dbReference>
<dbReference type="InterPro" id="IPR033752">
    <property type="entry name" value="MetA_family"/>
</dbReference>
<keyword evidence="4" id="KW-0963">Cytoplasm</keyword>
<dbReference type="AlphaFoldDB" id="A0A099Y9P1"/>
<feature type="active site" description="Acyl-thioester intermediate" evidence="4 5">
    <location>
        <position position="138"/>
    </location>
</feature>
<dbReference type="PIRSF" id="PIRSF000450">
    <property type="entry name" value="H_ser_succinyltr"/>
    <property type="match status" value="1"/>
</dbReference>
<dbReference type="EC" id="2.3.1.31" evidence="4"/>
<keyword evidence="2 4" id="KW-0808">Transferase</keyword>
<comment type="caution">
    <text evidence="6">The sequence shown here is derived from an EMBL/GenBank/DDBJ whole genome shotgun (WGS) entry which is preliminary data.</text>
</comment>
<comment type="similarity">
    <text evidence="4">Belongs to the MetA family.</text>
</comment>
<feature type="binding site" evidence="4">
    <location>
        <position position="186"/>
    </location>
    <ligand>
        <name>substrate</name>
    </ligand>
</feature>